<dbReference type="InterPro" id="IPR028098">
    <property type="entry name" value="Glyco_trans_4-like_N"/>
</dbReference>
<feature type="domain" description="Glycosyltransferase subfamily 4-like N-terminal" evidence="3">
    <location>
        <begin position="44"/>
        <end position="149"/>
    </location>
</feature>
<dbReference type="Proteomes" id="UP000581206">
    <property type="component" value="Unassembled WGS sequence"/>
</dbReference>
<keyword evidence="2 4" id="KW-0808">Transferase</keyword>
<proteinExistence type="predicted"/>
<dbReference type="SUPFAM" id="SSF53756">
    <property type="entry name" value="UDP-Glycosyltransferase/glycogen phosphorylase"/>
    <property type="match status" value="1"/>
</dbReference>
<dbReference type="RefSeq" id="WP_168628309.1">
    <property type="nucleotide sequence ID" value="NZ_BONL01000003.1"/>
</dbReference>
<dbReference type="GO" id="GO:0016757">
    <property type="term" value="F:glycosyltransferase activity"/>
    <property type="evidence" value="ECO:0007669"/>
    <property type="project" value="UniProtKB-KW"/>
</dbReference>
<dbReference type="Gene3D" id="3.40.50.2000">
    <property type="entry name" value="Glycogen Phosphorylase B"/>
    <property type="match status" value="2"/>
</dbReference>
<evidence type="ECO:0000259" key="3">
    <source>
        <dbReference type="Pfam" id="PF13579"/>
    </source>
</evidence>
<dbReference type="AlphaFoldDB" id="A0A7X6QXL0"/>
<accession>A0A7X6QXL0</accession>
<protein>
    <submittedName>
        <fullName evidence="4">Glycosyltransferase</fullName>
    </submittedName>
</protein>
<organism evidence="4 5">
    <name type="scientific">Cellulomonas denverensis</name>
    <dbReference type="NCBI Taxonomy" id="264297"/>
    <lineage>
        <taxon>Bacteria</taxon>
        <taxon>Bacillati</taxon>
        <taxon>Actinomycetota</taxon>
        <taxon>Actinomycetes</taxon>
        <taxon>Micrococcales</taxon>
        <taxon>Cellulomonadaceae</taxon>
        <taxon>Cellulomonas</taxon>
    </lineage>
</organism>
<reference evidence="4 5" key="1">
    <citation type="submission" date="2020-04" db="EMBL/GenBank/DDBJ databases">
        <title>MicrobeNet Type strains.</title>
        <authorList>
            <person name="Nicholson A.C."/>
        </authorList>
    </citation>
    <scope>NUCLEOTIDE SEQUENCE [LARGE SCALE GENOMIC DNA]</scope>
    <source>
        <strain evidence="4 5">ATCC BAA-788</strain>
    </source>
</reference>
<evidence type="ECO:0000313" key="5">
    <source>
        <dbReference type="Proteomes" id="UP000581206"/>
    </source>
</evidence>
<dbReference type="PANTHER" id="PTHR12526">
    <property type="entry name" value="GLYCOSYLTRANSFERASE"/>
    <property type="match status" value="1"/>
</dbReference>
<dbReference type="Pfam" id="PF13692">
    <property type="entry name" value="Glyco_trans_1_4"/>
    <property type="match status" value="1"/>
</dbReference>
<gene>
    <name evidence="4" type="ORF">HGA03_00730</name>
</gene>
<evidence type="ECO:0000256" key="1">
    <source>
        <dbReference type="ARBA" id="ARBA00022676"/>
    </source>
</evidence>
<comment type="caution">
    <text evidence="4">The sequence shown here is derived from an EMBL/GenBank/DDBJ whole genome shotgun (WGS) entry which is preliminary data.</text>
</comment>
<evidence type="ECO:0000256" key="2">
    <source>
        <dbReference type="ARBA" id="ARBA00022679"/>
    </source>
</evidence>
<keyword evidence="1" id="KW-0328">Glycosyltransferase</keyword>
<dbReference type="EMBL" id="JAAXOX010000001">
    <property type="protein sequence ID" value="NKY21188.1"/>
    <property type="molecule type" value="Genomic_DNA"/>
</dbReference>
<dbReference type="Pfam" id="PF13579">
    <property type="entry name" value="Glyco_trans_4_4"/>
    <property type="match status" value="1"/>
</dbReference>
<sequence>MLHVTECAGGGVPRAIRDLAAYTPELEHHVLWPVANGVDGFASARAWPGHSPSAPGLLRSAVGELRPDLVHLHSSWAGVYGRLRPLGVPVVYQPHGFRFERPGLLAAATRPVERLLARHTAALVALSPHEHRLATAIAPAGMPVPVLPNIASVRPALAGGDRSGPPLVVMAGRVCAQKDPDYLIAVATAARCAAPELRFRWLGAGEPAAEERLAAAGIEVSGWLDAGALADALAEADLYLHTARYEGFPLSVLDAVATGLPVLARDIPALHGSWLPLVGDPEPAAQAVVRALTDPAELERVRARAAALAARHTPQALHDAALTLYTPILENLR</sequence>
<keyword evidence="5" id="KW-1185">Reference proteome</keyword>
<evidence type="ECO:0000313" key="4">
    <source>
        <dbReference type="EMBL" id="NKY21188.1"/>
    </source>
</evidence>
<dbReference type="PANTHER" id="PTHR12526:SF510">
    <property type="entry name" value="D-INOSITOL 3-PHOSPHATE GLYCOSYLTRANSFERASE"/>
    <property type="match status" value="1"/>
</dbReference>
<name>A0A7X6QXL0_9CELL</name>